<organism evidence="2 3">
    <name type="scientific">Piromyces finnis</name>
    <dbReference type="NCBI Taxonomy" id="1754191"/>
    <lineage>
        <taxon>Eukaryota</taxon>
        <taxon>Fungi</taxon>
        <taxon>Fungi incertae sedis</taxon>
        <taxon>Chytridiomycota</taxon>
        <taxon>Chytridiomycota incertae sedis</taxon>
        <taxon>Neocallimastigomycetes</taxon>
        <taxon>Neocallimastigales</taxon>
        <taxon>Neocallimastigaceae</taxon>
        <taxon>Piromyces</taxon>
    </lineage>
</organism>
<proteinExistence type="predicted"/>
<feature type="chain" id="PRO_5012259946" description="Coth-domain-containing protein" evidence="1">
    <location>
        <begin position="20"/>
        <end position="1771"/>
    </location>
</feature>
<evidence type="ECO:0000313" key="3">
    <source>
        <dbReference type="Proteomes" id="UP000193719"/>
    </source>
</evidence>
<dbReference type="EMBL" id="MCFH01000016">
    <property type="protein sequence ID" value="ORX52082.1"/>
    <property type="molecule type" value="Genomic_DNA"/>
</dbReference>
<accession>A0A1Y1VC87</accession>
<reference evidence="2 3" key="2">
    <citation type="submission" date="2016-08" db="EMBL/GenBank/DDBJ databases">
        <title>Pervasive Adenine N6-methylation of Active Genes in Fungi.</title>
        <authorList>
            <consortium name="DOE Joint Genome Institute"/>
            <person name="Mondo S.J."/>
            <person name="Dannebaum R.O."/>
            <person name="Kuo R.C."/>
            <person name="Labutti K."/>
            <person name="Haridas S."/>
            <person name="Kuo A."/>
            <person name="Salamov A."/>
            <person name="Ahrendt S.R."/>
            <person name="Lipzen A."/>
            <person name="Sullivan W."/>
            <person name="Andreopoulos W.B."/>
            <person name="Clum A."/>
            <person name="Lindquist E."/>
            <person name="Daum C."/>
            <person name="Ramamoorthy G.K."/>
            <person name="Gryganskyi A."/>
            <person name="Culley D."/>
            <person name="Magnuson J.K."/>
            <person name="James T.Y."/>
            <person name="O'Malley M.A."/>
            <person name="Stajich J.E."/>
            <person name="Spatafora J.W."/>
            <person name="Visel A."/>
            <person name="Grigoriev I.V."/>
        </authorList>
    </citation>
    <scope>NUCLEOTIDE SEQUENCE [LARGE SCALE GENOMIC DNA]</scope>
    <source>
        <strain evidence="3">finn</strain>
    </source>
</reference>
<dbReference type="PANTHER" id="PTHR40050">
    <property type="entry name" value="INNER SPORE COAT PROTEIN H"/>
    <property type="match status" value="1"/>
</dbReference>
<dbReference type="OrthoDB" id="2145870at2759"/>
<reference evidence="2 3" key="1">
    <citation type="submission" date="2016-08" db="EMBL/GenBank/DDBJ databases">
        <title>Genomes of anaerobic fungi encode conserved fungal cellulosomes for biomass hydrolysis.</title>
        <authorList>
            <consortium name="DOE Joint Genome Institute"/>
            <person name="Haitjema C.H."/>
            <person name="Gilmore S.P."/>
            <person name="Henske J.K."/>
            <person name="Solomon K.V."/>
            <person name="De Groot R."/>
            <person name="Kuo A."/>
            <person name="Mondo S.J."/>
            <person name="Salamov A.A."/>
            <person name="Labutti K."/>
            <person name="Zhao Z."/>
            <person name="Chiniquy J."/>
            <person name="Barry K."/>
            <person name="Brewer H.M."/>
            <person name="Purvine S.O."/>
            <person name="Wright A.T."/>
            <person name="Boxma B."/>
            <person name="Van Alen T."/>
            <person name="Hackstein J.H."/>
            <person name="Baker S.E."/>
            <person name="Grigoriev I.V."/>
            <person name="O'Malley M.A."/>
        </authorList>
    </citation>
    <scope>NUCLEOTIDE SEQUENCE [LARGE SCALE GENOMIC DNA]</scope>
    <source>
        <strain evidence="3">finn</strain>
    </source>
</reference>
<name>A0A1Y1VC87_9FUNG</name>
<dbReference type="Pfam" id="PF08757">
    <property type="entry name" value="CotH"/>
    <property type="match status" value="3"/>
</dbReference>
<dbReference type="InterPro" id="IPR014867">
    <property type="entry name" value="Spore_coat_CotH_CotH2/3/7"/>
</dbReference>
<dbReference type="Proteomes" id="UP000193719">
    <property type="component" value="Unassembled WGS sequence"/>
</dbReference>
<keyword evidence="3" id="KW-1185">Reference proteome</keyword>
<comment type="caution">
    <text evidence="2">The sequence shown here is derived from an EMBL/GenBank/DDBJ whole genome shotgun (WGS) entry which is preliminary data.</text>
</comment>
<feature type="signal peptide" evidence="1">
    <location>
        <begin position="1"/>
        <end position="19"/>
    </location>
</feature>
<evidence type="ECO:0000256" key="1">
    <source>
        <dbReference type="SAM" id="SignalP"/>
    </source>
</evidence>
<dbReference type="STRING" id="1754191.A0A1Y1VC87"/>
<evidence type="ECO:0000313" key="2">
    <source>
        <dbReference type="EMBL" id="ORX52082.1"/>
    </source>
</evidence>
<evidence type="ECO:0008006" key="4">
    <source>
        <dbReference type="Google" id="ProtNLM"/>
    </source>
</evidence>
<sequence length="1771" mass="204302">MKVKLLGIIISSLLAFNTATPFNFNVVSNLGEGYNLGVKYNNKVVPLDSSEFPLFKGTIEDNNLSNYKYVAIDNSNKVVKEESITRKYSKDISGINEVFDRTNKSIEIPELPKPLQPIFPLGANKFQPFPNNVIFNVYAKCDEASYYKLVSSPFKKNSDEKNEDTIQCQISIISPQTKFKSPGTLKIVGFGSRHFKKLSWNIKFTDKKFYGRKAIKMRGMACDSSLMREKFATELYKSAGIPVQEGTYARFFINDDIYGLYLIHDSFNKKWIGAYLHGDEDASIGFSYKMDSSAPDGPFADLKYKGSNINKYKDNGIYELDSYDDKKINKTDLNAQWSPLINFTKLYDNWVNTYKDDISDKAIDELSKFLDVESTLRLLAIETLIIPIDNFWLISGNTALYYNTEKNNYNFIPYDFDQVLVGSWGDELLDPSNYIKDCITWANYNKAYTHYFTSNLFKHPQIKKRYDIILATLLRSTFDYENSINFLSAIYNLIEEDAQWNIDAVNNLDIPYNGIVEDFSLEEFQRSLTYKHKGNSIRESYELGEFIDVRGGYCRSYTKNVDITENVYGFIINEVTNNNGGNNNNVNNNNNSEGKGTTEDIVEDFTTDINNEDATAEATTEDIIEITTEDVNNEDVTAEVTTEDIIEITTEGVNNEDVTEDIVEDISEEIYNFNVISILNNNYKLGVKYNDIVIPLSASAFPLFTGNINSKNLEEYKYVVIDNMNKIIQEESITRIYSEQNSSIIEVFNRNNKYFEIPELPKPLEPIYPLGTEEFQPFPNNIIFNVYAKCNETGYSYLTTQPFLKDGRKNDESIQCVINIISPESTFQSTGTIKISGYGSRKYKKLTWTIKFDDDNEFYGRKTIKMKGIANDSSLMREKLATELYKSVGIPVQEGSYARFTINGDIYGLYLLSDNLNKQWISANLHGNENASIGFSYKMDSETPEGPYADLKYLGSKPKYYNGIYELDVYDDKIVDSNDLNAQFAPLIKFTKLYRDWVNKYQDDESDEAVIELEKFLDLESVLRLMAIDTLILPLDNFWLISSNTALYYNKERNNYTFLPYDFDQSLYGSWGIETLDPNNYIQDCITWANYNESIYEHYFINNLLKHPQIKDKYNIILAKIVGSTFDYQVVSNFLFATHNLIQEDVQWNIDAVNTLNIPYNGSIVNFTLDDFEESLTYKHNKNTVREDYELLEFIELRGGYCKAYTDSISKLDIKPENGKQTTYSFNVVSILGEGYIMGVKYNDVIVPLNITLFPLFSGVVQADNITEYNYVAINKNSTVVEEENFLRMYSEENSKINEVFGRTNLIVTHPDLPNTLTPMFSKGSNGFQPIPDHVIYNVYAKCDEIGYTNVVSSPFINEDGNTNNSSFECNINIISPFFTFQSKGTMKLSGYNRFKKLSWSIQFSDNKFLGRKVIKMKSLANDPSLVREKFTTHLYNTVDVPVQEGAYARFFINDDIYGLYLLTDSINEKWIGARVHGDENASIGISYNLISSAPEGPYANLEYLSDDYEDYEDNGTYEIDQYNENVYNPEDRDSIWYPLIKFTKKYDKWINKYKSDKTSTSIDYLKKYLNIESTLRLLALDTLTIPLNNFFIISSNTALYYNPDKGNYQFLPHDMDDVLVGSWDVDFLDPKKYMDDCITWPNYKEDLYNHYFTNNLLSHPLINKRYNEILAEITRSTYDSNNVFNYINSLVSLIKEDVEWNFNTINVLNIPFNGIVNKFTYEDFEYSFTYAHKGSDNINDYQLFDFIITRNKKCKAYTSNIDTFNTFNID</sequence>
<dbReference type="PANTHER" id="PTHR40050:SF1">
    <property type="entry name" value="INNER SPORE COAT PROTEIN H"/>
    <property type="match status" value="1"/>
</dbReference>
<protein>
    <recommendedName>
        <fullName evidence="4">Coth-domain-containing protein</fullName>
    </recommendedName>
</protein>
<gene>
    <name evidence="2" type="ORF">BCR36DRAFT_411535</name>
</gene>
<keyword evidence="1" id="KW-0732">Signal</keyword>